<feature type="domain" description="Chalcone/stilbene synthase C-terminal" evidence="2">
    <location>
        <begin position="223"/>
        <end position="363"/>
    </location>
</feature>
<dbReference type="CDD" id="cd00831">
    <property type="entry name" value="CHS_like"/>
    <property type="match status" value="1"/>
</dbReference>
<keyword evidence="5" id="KW-1185">Reference proteome</keyword>
<organism evidence="4 5">
    <name type="scientific">Geomonas oryzisoli</name>
    <dbReference type="NCBI Taxonomy" id="2847992"/>
    <lineage>
        <taxon>Bacteria</taxon>
        <taxon>Pseudomonadati</taxon>
        <taxon>Thermodesulfobacteriota</taxon>
        <taxon>Desulfuromonadia</taxon>
        <taxon>Geobacterales</taxon>
        <taxon>Geobacteraceae</taxon>
        <taxon>Geomonas</taxon>
    </lineage>
</organism>
<reference evidence="4 5" key="1">
    <citation type="submission" date="2021-06" db="EMBL/GenBank/DDBJ databases">
        <title>Gemonas diversity in paddy soil.</title>
        <authorList>
            <person name="Liu G."/>
        </authorList>
    </citation>
    <scope>NUCLEOTIDE SEQUENCE [LARGE SCALE GENOMIC DNA]</scope>
    <source>
        <strain evidence="4 5">RG10</strain>
    </source>
</reference>
<sequence length="363" mass="39041">MTDAAVTGGQPPPVLPARAYVASIASAVPRFSACQRFAADLVREHFRDTLTSRSMGLIRATFEHPSIEKRHFAVDDPARIFSETQDQRVARFTEESVNLAAQAVTRALEKAGLSVQQVNGLVVNTCTGYICPGISTYLAQRLGLAPRTRLYDLVGSGCGGAIPNLQVAESMLRMTGGVVVSVAVEICSAAFQMGNDLSLILSNALFGDGAAAAVLWERPEGFELHRSAGRYVPEQREAIRFVHKGGQLHNQLSTDLPKLVGKAAAEVVDDLLAGSSLAKKEIGWALHTGGEKVINAVRDQVGIPEERLRATRKVLSQYGNMSSPTVWFVLEEMLQEGMPSGEWCVLLAYGAGLSAHACLLRKV</sequence>
<protein>
    <submittedName>
        <fullName evidence="4">Type III polyketide synthase</fullName>
    </submittedName>
</protein>
<accession>A0ABX8J2D7</accession>
<dbReference type="InterPro" id="IPR013601">
    <property type="entry name" value="FAE1_typ3_polyketide_synth"/>
</dbReference>
<dbReference type="InterPro" id="IPR011141">
    <property type="entry name" value="Polyketide_synthase_type-III"/>
</dbReference>
<evidence type="ECO:0000313" key="4">
    <source>
        <dbReference type="EMBL" id="QWV92515.1"/>
    </source>
</evidence>
<dbReference type="PANTHER" id="PTHR11877">
    <property type="entry name" value="HYDROXYMETHYLGLUTARYL-COA SYNTHASE"/>
    <property type="match status" value="1"/>
</dbReference>
<dbReference type="RefSeq" id="WP_216799317.1">
    <property type="nucleotide sequence ID" value="NZ_CP076723.1"/>
</dbReference>
<proteinExistence type="predicted"/>
<dbReference type="PANTHER" id="PTHR11877:SF46">
    <property type="entry name" value="TYPE III POLYKETIDE SYNTHASE A"/>
    <property type="match status" value="1"/>
</dbReference>
<evidence type="ECO:0000313" key="5">
    <source>
        <dbReference type="Proteomes" id="UP000683557"/>
    </source>
</evidence>
<gene>
    <name evidence="4" type="ORF">KP004_15095</name>
</gene>
<dbReference type="InterPro" id="IPR012328">
    <property type="entry name" value="Chalcone/stilbene_synt_C"/>
</dbReference>
<dbReference type="EMBL" id="CP076723">
    <property type="protein sequence ID" value="QWV92515.1"/>
    <property type="molecule type" value="Genomic_DNA"/>
</dbReference>
<feature type="domain" description="FAE" evidence="3">
    <location>
        <begin position="76"/>
        <end position="219"/>
    </location>
</feature>
<dbReference type="Pfam" id="PF02797">
    <property type="entry name" value="Chal_sti_synt_C"/>
    <property type="match status" value="1"/>
</dbReference>
<evidence type="ECO:0000259" key="3">
    <source>
        <dbReference type="Pfam" id="PF08392"/>
    </source>
</evidence>
<evidence type="ECO:0000259" key="2">
    <source>
        <dbReference type="Pfam" id="PF02797"/>
    </source>
</evidence>
<name>A0ABX8J2D7_9BACT</name>
<dbReference type="Proteomes" id="UP000683557">
    <property type="component" value="Chromosome"/>
</dbReference>
<evidence type="ECO:0000256" key="1">
    <source>
        <dbReference type="ARBA" id="ARBA00022679"/>
    </source>
</evidence>
<keyword evidence="1" id="KW-0808">Transferase</keyword>
<dbReference type="PIRSF" id="PIRSF000451">
    <property type="entry name" value="PKS_III"/>
    <property type="match status" value="1"/>
</dbReference>
<dbReference type="Pfam" id="PF08392">
    <property type="entry name" value="FAE1_CUT1_RppA"/>
    <property type="match status" value="1"/>
</dbReference>